<sequence length="80" mass="9415">MDGDDLLACQPRFCKPPEVIRRGYPKIGREHAKSIFLCEHDRGNSSPAAEVEHRAARLQRKQRKRFFEQLCRVRPHDVFL</sequence>
<gene>
    <name evidence="1" type="ORF">SDC9_124854</name>
</gene>
<protein>
    <submittedName>
        <fullName evidence="1">Uncharacterized protein</fullName>
    </submittedName>
</protein>
<comment type="caution">
    <text evidence="1">The sequence shown here is derived from an EMBL/GenBank/DDBJ whole genome shotgun (WGS) entry which is preliminary data.</text>
</comment>
<organism evidence="1">
    <name type="scientific">bioreactor metagenome</name>
    <dbReference type="NCBI Taxonomy" id="1076179"/>
    <lineage>
        <taxon>unclassified sequences</taxon>
        <taxon>metagenomes</taxon>
        <taxon>ecological metagenomes</taxon>
    </lineage>
</organism>
<evidence type="ECO:0000313" key="1">
    <source>
        <dbReference type="EMBL" id="MPM77846.1"/>
    </source>
</evidence>
<accession>A0A645CLI7</accession>
<proteinExistence type="predicted"/>
<dbReference type="AlphaFoldDB" id="A0A645CLI7"/>
<dbReference type="EMBL" id="VSSQ01028225">
    <property type="protein sequence ID" value="MPM77846.1"/>
    <property type="molecule type" value="Genomic_DNA"/>
</dbReference>
<name>A0A645CLI7_9ZZZZ</name>
<reference evidence="1" key="1">
    <citation type="submission" date="2019-08" db="EMBL/GenBank/DDBJ databases">
        <authorList>
            <person name="Kucharzyk K."/>
            <person name="Murdoch R.W."/>
            <person name="Higgins S."/>
            <person name="Loffler F."/>
        </authorList>
    </citation>
    <scope>NUCLEOTIDE SEQUENCE</scope>
</reference>